<dbReference type="Gene3D" id="1.25.40.20">
    <property type="entry name" value="Ankyrin repeat-containing domain"/>
    <property type="match status" value="2"/>
</dbReference>
<name>A0A9W9V5F5_PENBR</name>
<dbReference type="PANTHER" id="PTHR24198">
    <property type="entry name" value="ANKYRIN REPEAT AND PROTEIN KINASE DOMAIN-CONTAINING PROTEIN"/>
    <property type="match status" value="1"/>
</dbReference>
<dbReference type="InterPro" id="IPR036770">
    <property type="entry name" value="Ankyrin_rpt-contain_sf"/>
</dbReference>
<dbReference type="AlphaFoldDB" id="A0A9W9V5F5"/>
<comment type="caution">
    <text evidence="4">The sequence shown here is derived from an EMBL/GenBank/DDBJ whole genome shotgun (WGS) entry which is preliminary data.</text>
</comment>
<evidence type="ECO:0000313" key="4">
    <source>
        <dbReference type="EMBL" id="KAJ5367120.1"/>
    </source>
</evidence>
<dbReference type="PROSITE" id="PS50088">
    <property type="entry name" value="ANK_REPEAT"/>
    <property type="match status" value="1"/>
</dbReference>
<dbReference type="PROSITE" id="PS50297">
    <property type="entry name" value="ANK_REP_REGION"/>
    <property type="match status" value="1"/>
</dbReference>
<evidence type="ECO:0000256" key="2">
    <source>
        <dbReference type="ARBA" id="ARBA00023043"/>
    </source>
</evidence>
<protein>
    <submittedName>
        <fullName evidence="4">Uncharacterized protein</fullName>
    </submittedName>
</protein>
<dbReference type="EMBL" id="JAPZBR010000001">
    <property type="protein sequence ID" value="KAJ5367120.1"/>
    <property type="molecule type" value="Genomic_DNA"/>
</dbReference>
<dbReference type="SUPFAM" id="SSF48403">
    <property type="entry name" value="Ankyrin repeat"/>
    <property type="match status" value="1"/>
</dbReference>
<accession>A0A9W9V5F5</accession>
<proteinExistence type="predicted"/>
<evidence type="ECO:0000256" key="1">
    <source>
        <dbReference type="ARBA" id="ARBA00022737"/>
    </source>
</evidence>
<dbReference type="Proteomes" id="UP001148299">
    <property type="component" value="Unassembled WGS sequence"/>
</dbReference>
<dbReference type="InterPro" id="IPR002110">
    <property type="entry name" value="Ankyrin_rpt"/>
</dbReference>
<evidence type="ECO:0000313" key="5">
    <source>
        <dbReference type="Proteomes" id="UP001148299"/>
    </source>
</evidence>
<gene>
    <name evidence="4" type="ORF">N7541_001061</name>
</gene>
<dbReference type="PANTHER" id="PTHR24198:SF165">
    <property type="entry name" value="ANKYRIN REPEAT-CONTAINING PROTEIN-RELATED"/>
    <property type="match status" value="1"/>
</dbReference>
<dbReference type="SMART" id="SM00248">
    <property type="entry name" value="ANK"/>
    <property type="match status" value="4"/>
</dbReference>
<organism evidence="4 5">
    <name type="scientific">Penicillium brevicompactum</name>
    <dbReference type="NCBI Taxonomy" id="5074"/>
    <lineage>
        <taxon>Eukaryota</taxon>
        <taxon>Fungi</taxon>
        <taxon>Dikarya</taxon>
        <taxon>Ascomycota</taxon>
        <taxon>Pezizomycotina</taxon>
        <taxon>Eurotiomycetes</taxon>
        <taxon>Eurotiomycetidae</taxon>
        <taxon>Eurotiales</taxon>
        <taxon>Aspergillaceae</taxon>
        <taxon>Penicillium</taxon>
    </lineage>
</organism>
<sequence>MEIHILPGNSSIPSQLPSVPIRSPIEIINNLRLVYDQKQIETFQDLLDSLALDNKFDILDLDIIMIDAIRHDDAQFVEALLSHGLHLHSDYALEAAKSKAKNVLEALFKNGWNVNKPISDAQPPVLGFVAQDQDMVSWLLRNGADPNQKCLIDLTPLSYAVHYAPIPNIKLFLDNGGDTQQGQLLFHALDRESEVLEVLRLLLKEGAPLNATMYQNHPFSWSLYAFMGLGTILHKATELGKVDVVRFLVHEGVDLSIKDANGDTALDCARRLSKTEVVQLLEDSSNH</sequence>
<dbReference type="Pfam" id="PF12796">
    <property type="entry name" value="Ank_2"/>
    <property type="match status" value="1"/>
</dbReference>
<keyword evidence="2 3" id="KW-0040">ANK repeat</keyword>
<feature type="repeat" description="ANK" evidence="3">
    <location>
        <begin position="231"/>
        <end position="260"/>
    </location>
</feature>
<keyword evidence="5" id="KW-1185">Reference proteome</keyword>
<reference evidence="4" key="2">
    <citation type="journal article" date="2023" name="IMA Fungus">
        <title>Comparative genomic study of the Penicillium genus elucidates a diverse pangenome and 15 lateral gene transfer events.</title>
        <authorList>
            <person name="Petersen C."/>
            <person name="Sorensen T."/>
            <person name="Nielsen M.R."/>
            <person name="Sondergaard T.E."/>
            <person name="Sorensen J.L."/>
            <person name="Fitzpatrick D.A."/>
            <person name="Frisvad J.C."/>
            <person name="Nielsen K.L."/>
        </authorList>
    </citation>
    <scope>NUCLEOTIDE SEQUENCE</scope>
    <source>
        <strain evidence="4">IBT 35675</strain>
    </source>
</reference>
<keyword evidence="1" id="KW-0677">Repeat</keyword>
<evidence type="ECO:0000256" key="3">
    <source>
        <dbReference type="PROSITE-ProRule" id="PRU00023"/>
    </source>
</evidence>
<reference evidence="4" key="1">
    <citation type="submission" date="2022-12" db="EMBL/GenBank/DDBJ databases">
        <authorList>
            <person name="Petersen C."/>
        </authorList>
    </citation>
    <scope>NUCLEOTIDE SEQUENCE</scope>
    <source>
        <strain evidence="4">IBT 35675</strain>
    </source>
</reference>